<dbReference type="eggNOG" id="ENOG5032UHN">
    <property type="taxonomic scope" value="Bacteria"/>
</dbReference>
<dbReference type="OrthoDB" id="426214at2"/>
<evidence type="ECO:0000313" key="1">
    <source>
        <dbReference type="EMBL" id="ACC80103.1"/>
    </source>
</evidence>
<name>B2IYL6_NOSP7</name>
<dbReference type="PhylomeDB" id="B2IYL6"/>
<organism evidence="1 2">
    <name type="scientific">Nostoc punctiforme (strain ATCC 29133 / PCC 73102)</name>
    <dbReference type="NCBI Taxonomy" id="63737"/>
    <lineage>
        <taxon>Bacteria</taxon>
        <taxon>Bacillati</taxon>
        <taxon>Cyanobacteriota</taxon>
        <taxon>Cyanophyceae</taxon>
        <taxon>Nostocales</taxon>
        <taxon>Nostocaceae</taxon>
        <taxon>Nostoc</taxon>
    </lineage>
</organism>
<reference evidence="2" key="1">
    <citation type="submission" date="2008-04" db="EMBL/GenBank/DDBJ databases">
        <title>Complete sequence of chromosome of Nostoc punctiforme ATCC 29133.</title>
        <authorList>
            <consortium name="US DOE Joint Genome Institute"/>
            <person name="Copeland A."/>
            <person name="Lucas S."/>
            <person name="Lapidus A."/>
            <person name="Glavina del Rio T."/>
            <person name="Dalin E."/>
            <person name="Tice H."/>
            <person name="Pitluck S."/>
            <person name="Chain P."/>
            <person name="Malfatti S."/>
            <person name="Shin M."/>
            <person name="Vergez L."/>
            <person name="Schmutz J."/>
            <person name="Larimer F."/>
            <person name="Land M."/>
            <person name="Hauser L."/>
            <person name="Kyrpides N."/>
            <person name="Kim E."/>
            <person name="Meeks J.C."/>
            <person name="Elhai J."/>
            <person name="Campbell E.L."/>
            <person name="Thiel T."/>
            <person name="Longmire J."/>
            <person name="Potts M."/>
            <person name="Atlas R."/>
        </authorList>
    </citation>
    <scope>NUCLEOTIDE SEQUENCE [LARGE SCALE GENOMIC DNA]</scope>
    <source>
        <strain evidence="2">ATCC 29133 / PCC 73102</strain>
    </source>
</reference>
<keyword evidence="2" id="KW-1185">Reference proteome</keyword>
<gene>
    <name evidence="1" type="ordered locus">Npun_F1396</name>
</gene>
<dbReference type="AlphaFoldDB" id="B2IYL6"/>
<dbReference type="EMBL" id="CP001037">
    <property type="protein sequence ID" value="ACC80103.1"/>
    <property type="molecule type" value="Genomic_DNA"/>
</dbReference>
<dbReference type="KEGG" id="npu:Npun_F1396"/>
<protein>
    <submittedName>
        <fullName evidence="1">Uncharacterized protein</fullName>
    </submittedName>
</protein>
<dbReference type="HOGENOM" id="CLU_2010475_0_0_3"/>
<evidence type="ECO:0000313" key="2">
    <source>
        <dbReference type="Proteomes" id="UP000001191"/>
    </source>
</evidence>
<accession>B2IYL6</accession>
<dbReference type="EnsemblBacteria" id="ACC80103">
    <property type="protein sequence ID" value="ACC80103"/>
    <property type="gene ID" value="Npun_F1396"/>
</dbReference>
<dbReference type="RefSeq" id="WP_012408124.1">
    <property type="nucleotide sequence ID" value="NC_010628.1"/>
</dbReference>
<sequence length="126" mass="14153">MADINGNWLGTYWQDEMPSLFEATFVQSGNVFNGSILDDNYLGEATVSGEIIGRNISFTKLYLITSPSPVTYTGTVSEDEDYMQGKWSIGSRYSGLWEARRHGENLIVDLQTRLEMQTLLTTSKNP</sequence>
<dbReference type="Proteomes" id="UP000001191">
    <property type="component" value="Chromosome"/>
</dbReference>
<proteinExistence type="predicted"/>
<reference evidence="1 2" key="2">
    <citation type="journal article" date="2013" name="Plant Physiol.">
        <title>A Nostoc punctiforme Sugar Transporter Necessary to Establish a Cyanobacterium-Plant Symbiosis.</title>
        <authorList>
            <person name="Ekman M."/>
            <person name="Picossi S."/>
            <person name="Campbell E.L."/>
            <person name="Meeks J.C."/>
            <person name="Flores E."/>
        </authorList>
    </citation>
    <scope>NUCLEOTIDE SEQUENCE [LARGE SCALE GENOMIC DNA]</scope>
    <source>
        <strain evidence="2">ATCC 29133 / PCC 73102</strain>
    </source>
</reference>